<dbReference type="EMBL" id="ML119844">
    <property type="protein sequence ID" value="RPA72829.1"/>
    <property type="molecule type" value="Genomic_DNA"/>
</dbReference>
<reference evidence="1 2" key="1">
    <citation type="journal article" date="2018" name="Nat. Ecol. Evol.">
        <title>Pezizomycetes genomes reveal the molecular basis of ectomycorrhizal truffle lifestyle.</title>
        <authorList>
            <person name="Murat C."/>
            <person name="Payen T."/>
            <person name="Noel B."/>
            <person name="Kuo A."/>
            <person name="Morin E."/>
            <person name="Chen J."/>
            <person name="Kohler A."/>
            <person name="Krizsan K."/>
            <person name="Balestrini R."/>
            <person name="Da Silva C."/>
            <person name="Montanini B."/>
            <person name="Hainaut M."/>
            <person name="Levati E."/>
            <person name="Barry K.W."/>
            <person name="Belfiori B."/>
            <person name="Cichocki N."/>
            <person name="Clum A."/>
            <person name="Dockter R.B."/>
            <person name="Fauchery L."/>
            <person name="Guy J."/>
            <person name="Iotti M."/>
            <person name="Le Tacon F."/>
            <person name="Lindquist E.A."/>
            <person name="Lipzen A."/>
            <person name="Malagnac F."/>
            <person name="Mello A."/>
            <person name="Molinier V."/>
            <person name="Miyauchi S."/>
            <person name="Poulain J."/>
            <person name="Riccioni C."/>
            <person name="Rubini A."/>
            <person name="Sitrit Y."/>
            <person name="Splivallo R."/>
            <person name="Traeger S."/>
            <person name="Wang M."/>
            <person name="Zifcakova L."/>
            <person name="Wipf D."/>
            <person name="Zambonelli A."/>
            <person name="Paolocci F."/>
            <person name="Nowrousian M."/>
            <person name="Ottonello S."/>
            <person name="Baldrian P."/>
            <person name="Spatafora J.W."/>
            <person name="Henrissat B."/>
            <person name="Nagy L.G."/>
            <person name="Aury J.M."/>
            <person name="Wincker P."/>
            <person name="Grigoriev I.V."/>
            <person name="Bonfante P."/>
            <person name="Martin F.M."/>
        </authorList>
    </citation>
    <scope>NUCLEOTIDE SEQUENCE [LARGE SCALE GENOMIC DNA]</scope>
    <source>
        <strain evidence="1 2">RN42</strain>
    </source>
</reference>
<protein>
    <submittedName>
        <fullName evidence="1">Uncharacterized protein</fullName>
    </submittedName>
</protein>
<keyword evidence="2" id="KW-1185">Reference proteome</keyword>
<name>A0A3N4HF85_ASCIM</name>
<evidence type="ECO:0000313" key="1">
    <source>
        <dbReference type="EMBL" id="RPA72829.1"/>
    </source>
</evidence>
<sequence>MALSCHYLSSIAAIVVFSLSFINTAASSALPKFRYFENGELIRDQGEDHTFYLDDGKRTAEERSDLQIWLHNHLWDVEQSGVKMTKPRVVVSKGEKHYQTYQLVTRPGASQNCTHFFDADTIAAYGRQNEFQGLSEEILGEKVENIVKEIDGACDRRELTFAGDIKSLAELASDGKEYFDEKKEEYQGVIPETREKGTTRESQTEIYIEIICETSEASPLASDAEKLYKTQFLKKTETCWPYHLYRPDMCVLENKAGKARVQMCAAPMKAQKYEADDKSIMYQHAEEVLQGIHMNQCWYRQHVLPALIVKHCKHSFANGDERVGGRVRFATWVNRAGNNTAVEPKYSLIWVLDQKLYDCSLEGDC</sequence>
<dbReference type="Proteomes" id="UP000275078">
    <property type="component" value="Unassembled WGS sequence"/>
</dbReference>
<dbReference type="AlphaFoldDB" id="A0A3N4HF85"/>
<gene>
    <name evidence="1" type="ORF">BJ508DRAFT_334661</name>
</gene>
<proteinExistence type="predicted"/>
<accession>A0A3N4HF85</accession>
<organism evidence="1 2">
    <name type="scientific">Ascobolus immersus RN42</name>
    <dbReference type="NCBI Taxonomy" id="1160509"/>
    <lineage>
        <taxon>Eukaryota</taxon>
        <taxon>Fungi</taxon>
        <taxon>Dikarya</taxon>
        <taxon>Ascomycota</taxon>
        <taxon>Pezizomycotina</taxon>
        <taxon>Pezizomycetes</taxon>
        <taxon>Pezizales</taxon>
        <taxon>Ascobolaceae</taxon>
        <taxon>Ascobolus</taxon>
    </lineage>
</organism>
<evidence type="ECO:0000313" key="2">
    <source>
        <dbReference type="Proteomes" id="UP000275078"/>
    </source>
</evidence>